<keyword evidence="3" id="KW-0489">Methyltransferase</keyword>
<keyword evidence="1" id="KW-0474">Menaquinone biosynthesis</keyword>
<accession>A0A8J6P970</accession>
<dbReference type="InterPro" id="IPR025714">
    <property type="entry name" value="Methyltranfer_dom"/>
</dbReference>
<dbReference type="EMBL" id="JACNIG010000405">
    <property type="protein sequence ID" value="MBC8434250.1"/>
    <property type="molecule type" value="Genomic_DNA"/>
</dbReference>
<dbReference type="Proteomes" id="UP000605201">
    <property type="component" value="Unassembled WGS sequence"/>
</dbReference>
<dbReference type="Pfam" id="PF13847">
    <property type="entry name" value="Methyltransf_31"/>
    <property type="match status" value="1"/>
</dbReference>
<dbReference type="InterPro" id="IPR029063">
    <property type="entry name" value="SAM-dependent_MTases_sf"/>
</dbReference>
<dbReference type="GO" id="GO:0009234">
    <property type="term" value="P:menaquinone biosynthetic process"/>
    <property type="evidence" value="ECO:0007669"/>
    <property type="project" value="UniProtKB-KW"/>
</dbReference>
<dbReference type="CDD" id="cd02440">
    <property type="entry name" value="AdoMet_MTases"/>
    <property type="match status" value="1"/>
</dbReference>
<gene>
    <name evidence="3" type="ORF">H8D96_20265</name>
</gene>
<keyword evidence="3" id="KW-0808">Transferase</keyword>
<dbReference type="PANTHER" id="PTHR44068">
    <property type="entry name" value="ZGC:194242"/>
    <property type="match status" value="1"/>
</dbReference>
<evidence type="ECO:0000313" key="3">
    <source>
        <dbReference type="EMBL" id="MBC8434250.1"/>
    </source>
</evidence>
<dbReference type="InterPro" id="IPR004033">
    <property type="entry name" value="UbiE/COQ5_MeTrFase"/>
</dbReference>
<proteinExistence type="predicted"/>
<feature type="domain" description="Methyltransferase" evidence="2">
    <location>
        <begin position="75"/>
        <end position="184"/>
    </location>
</feature>
<evidence type="ECO:0000313" key="4">
    <source>
        <dbReference type="Proteomes" id="UP000605201"/>
    </source>
</evidence>
<dbReference type="GO" id="GO:0032259">
    <property type="term" value="P:methylation"/>
    <property type="evidence" value="ECO:0007669"/>
    <property type="project" value="UniProtKB-KW"/>
</dbReference>
<dbReference type="PANTHER" id="PTHR44068:SF11">
    <property type="entry name" value="GERANYL DIPHOSPHATE 2-C-METHYLTRANSFERASE"/>
    <property type="match status" value="1"/>
</dbReference>
<evidence type="ECO:0000259" key="2">
    <source>
        <dbReference type="Pfam" id="PF13847"/>
    </source>
</evidence>
<sequence length="202" mass="21808">METDIAQADLAKIEAGIREKYSKVAQTPEGQFKYPTGQKGLEELQYDKKLIDRLPDAVISSYCGVGNPFSLGKISKGKQVLDVGCGAGVDTILAAMITGTDGSAVGVDIVPEMIARGESNLQMTDIDNVSFHKTSGEDLPFPDDTFDVVISNGGINLIPDKRRALTEIFRVLKPGGRLMMADQIAAGNVETDIKTRLANWFQ</sequence>
<evidence type="ECO:0000256" key="1">
    <source>
        <dbReference type="ARBA" id="ARBA00022428"/>
    </source>
</evidence>
<dbReference type="InterPro" id="IPR050447">
    <property type="entry name" value="Erg6_SMT_methyltransf"/>
</dbReference>
<organism evidence="3 4">
    <name type="scientific">Candidatus Desulfatibia vada</name>
    <dbReference type="NCBI Taxonomy" id="2841696"/>
    <lineage>
        <taxon>Bacteria</taxon>
        <taxon>Pseudomonadati</taxon>
        <taxon>Thermodesulfobacteriota</taxon>
        <taxon>Desulfobacteria</taxon>
        <taxon>Desulfobacterales</taxon>
        <taxon>Desulfobacterales incertae sedis</taxon>
        <taxon>Candidatus Desulfatibia</taxon>
    </lineage>
</organism>
<dbReference type="PROSITE" id="PS51608">
    <property type="entry name" value="SAM_MT_UBIE"/>
    <property type="match status" value="1"/>
</dbReference>
<dbReference type="GO" id="GO:0008168">
    <property type="term" value="F:methyltransferase activity"/>
    <property type="evidence" value="ECO:0007669"/>
    <property type="project" value="UniProtKB-KW"/>
</dbReference>
<dbReference type="Gene3D" id="3.40.50.150">
    <property type="entry name" value="Vaccinia Virus protein VP39"/>
    <property type="match status" value="1"/>
</dbReference>
<dbReference type="SUPFAM" id="SSF53335">
    <property type="entry name" value="S-adenosyl-L-methionine-dependent methyltransferases"/>
    <property type="match status" value="1"/>
</dbReference>
<comment type="caution">
    <text evidence="3">The sequence shown here is derived from an EMBL/GenBank/DDBJ whole genome shotgun (WGS) entry which is preliminary data.</text>
</comment>
<dbReference type="AlphaFoldDB" id="A0A8J6P970"/>
<name>A0A8J6P970_9BACT</name>
<protein>
    <submittedName>
        <fullName evidence="3">Methyltransferase domain-containing protein</fullName>
    </submittedName>
</protein>
<reference evidence="3 4" key="1">
    <citation type="submission" date="2020-08" db="EMBL/GenBank/DDBJ databases">
        <title>Bridging the membrane lipid divide: bacteria of the FCB group superphylum have the potential to synthesize archaeal ether lipids.</title>
        <authorList>
            <person name="Villanueva L."/>
            <person name="Von Meijenfeldt F.A.B."/>
            <person name="Westbye A.B."/>
            <person name="Yadav S."/>
            <person name="Hopmans E.C."/>
            <person name="Dutilh B.E."/>
            <person name="Sinninghe Damste J.S."/>
        </authorList>
    </citation>
    <scope>NUCLEOTIDE SEQUENCE [LARGE SCALE GENOMIC DNA]</scope>
    <source>
        <strain evidence="3">NIOZ-UU17</strain>
    </source>
</reference>